<name>A0A822ZU00_NELNU</name>
<feature type="chain" id="PRO_5032797008" evidence="1">
    <location>
        <begin position="25"/>
        <end position="132"/>
    </location>
</feature>
<evidence type="ECO:0000256" key="1">
    <source>
        <dbReference type="SAM" id="SignalP"/>
    </source>
</evidence>
<keyword evidence="3" id="KW-1185">Reference proteome</keyword>
<dbReference type="AlphaFoldDB" id="A0A822ZU00"/>
<dbReference type="Proteomes" id="UP000607653">
    <property type="component" value="Unassembled WGS sequence"/>
</dbReference>
<organism evidence="2 3">
    <name type="scientific">Nelumbo nucifera</name>
    <name type="common">Sacred lotus</name>
    <dbReference type="NCBI Taxonomy" id="4432"/>
    <lineage>
        <taxon>Eukaryota</taxon>
        <taxon>Viridiplantae</taxon>
        <taxon>Streptophyta</taxon>
        <taxon>Embryophyta</taxon>
        <taxon>Tracheophyta</taxon>
        <taxon>Spermatophyta</taxon>
        <taxon>Magnoliopsida</taxon>
        <taxon>Proteales</taxon>
        <taxon>Nelumbonaceae</taxon>
        <taxon>Nelumbo</taxon>
    </lineage>
</organism>
<proteinExistence type="predicted"/>
<dbReference type="Gene3D" id="3.80.10.10">
    <property type="entry name" value="Ribonuclease Inhibitor"/>
    <property type="match status" value="1"/>
</dbReference>
<evidence type="ECO:0000313" key="3">
    <source>
        <dbReference type="Proteomes" id="UP000607653"/>
    </source>
</evidence>
<protein>
    <submittedName>
        <fullName evidence="2">Uncharacterized protein</fullName>
    </submittedName>
</protein>
<sequence>MGSDLYQFRLYSLAFFSLALLVHSGLNLDPSDFDALFLLHKDLGRFNGQRYLPENPCYSAAGIFCERRFSGDLPVLRITRIVLELQQLDGFLSPAIGGRLTQLRELSLPDNHLIDKIPRQIIDCRKLKILNL</sequence>
<feature type="signal peptide" evidence="1">
    <location>
        <begin position="1"/>
        <end position="24"/>
    </location>
</feature>
<gene>
    <name evidence="2" type="ORF">HUJ06_016706</name>
</gene>
<dbReference type="EMBL" id="DUZY01000008">
    <property type="protein sequence ID" value="DAD46769.1"/>
    <property type="molecule type" value="Genomic_DNA"/>
</dbReference>
<keyword evidence="1" id="KW-0732">Signal</keyword>
<comment type="caution">
    <text evidence="2">The sequence shown here is derived from an EMBL/GenBank/DDBJ whole genome shotgun (WGS) entry which is preliminary data.</text>
</comment>
<accession>A0A822ZU00</accession>
<dbReference type="InterPro" id="IPR032675">
    <property type="entry name" value="LRR_dom_sf"/>
</dbReference>
<dbReference type="SUPFAM" id="SSF52047">
    <property type="entry name" value="RNI-like"/>
    <property type="match status" value="1"/>
</dbReference>
<evidence type="ECO:0000313" key="2">
    <source>
        <dbReference type="EMBL" id="DAD46769.1"/>
    </source>
</evidence>
<reference evidence="2 3" key="1">
    <citation type="journal article" date="2020" name="Mol. Biol. Evol.">
        <title>Distinct Expression and Methylation Patterns for Genes with Different Fates following a Single Whole-Genome Duplication in Flowering Plants.</title>
        <authorList>
            <person name="Shi T."/>
            <person name="Rahmani R.S."/>
            <person name="Gugger P.F."/>
            <person name="Wang M."/>
            <person name="Li H."/>
            <person name="Zhang Y."/>
            <person name="Li Z."/>
            <person name="Wang Q."/>
            <person name="Van de Peer Y."/>
            <person name="Marchal K."/>
            <person name="Chen J."/>
        </authorList>
    </citation>
    <scope>NUCLEOTIDE SEQUENCE [LARGE SCALE GENOMIC DNA]</scope>
    <source>
        <tissue evidence="2">Leaf</tissue>
    </source>
</reference>